<accession>A0A1E1WAK2</accession>
<dbReference type="AlphaFoldDB" id="A0A1E1WAK2"/>
<proteinExistence type="predicted"/>
<dbReference type="EMBL" id="GDQN01007016">
    <property type="protein sequence ID" value="JAT84038.1"/>
    <property type="molecule type" value="Transcribed_RNA"/>
</dbReference>
<sequence>MSFESATSSVRWPSSFQVTQFAVVLPKRAIYPSRQHAAPEVSEALRPLLQPPLLLRSQMMLRLLLLPNHVEKTKINDTFFVLAFTIRRNRVLKVMRLYFKL</sequence>
<name>A0A1E1WAK2_PECGO</name>
<reference evidence="1" key="1">
    <citation type="submission" date="2015-09" db="EMBL/GenBank/DDBJ databases">
        <title>De novo assembly of Pectinophora gossypiella (Pink Bollworm) gut transcriptome.</title>
        <authorList>
            <person name="Tassone E.E."/>
        </authorList>
    </citation>
    <scope>NUCLEOTIDE SEQUENCE</scope>
</reference>
<gene>
    <name evidence="1" type="ORF">g.2696</name>
</gene>
<evidence type="ECO:0000313" key="1">
    <source>
        <dbReference type="EMBL" id="JAT84038.1"/>
    </source>
</evidence>
<protein>
    <submittedName>
        <fullName evidence="1">Uncharacterized protein</fullName>
    </submittedName>
</protein>
<organism evidence="1">
    <name type="scientific">Pectinophora gossypiella</name>
    <name type="common">Cotton pink bollworm</name>
    <name type="synonym">Depressaria gossypiella</name>
    <dbReference type="NCBI Taxonomy" id="13191"/>
    <lineage>
        <taxon>Eukaryota</taxon>
        <taxon>Metazoa</taxon>
        <taxon>Ecdysozoa</taxon>
        <taxon>Arthropoda</taxon>
        <taxon>Hexapoda</taxon>
        <taxon>Insecta</taxon>
        <taxon>Pterygota</taxon>
        <taxon>Neoptera</taxon>
        <taxon>Endopterygota</taxon>
        <taxon>Lepidoptera</taxon>
        <taxon>Glossata</taxon>
        <taxon>Ditrysia</taxon>
        <taxon>Gelechioidea</taxon>
        <taxon>Gelechiidae</taxon>
        <taxon>Apatetrinae</taxon>
        <taxon>Pectinophora</taxon>
    </lineage>
</organism>